<sequence>MRKEKEITTPKGTSRSLFEAINNSEVLVAKQVMEEGTYTYVDDNVIKSGPDLIEETDEEIQHRKDTEEDEDMEYNIQHISKAGNLSPRQTNSLKIRANKGKTTIPLHVKTRRRRDKVSVSDQ</sequence>
<evidence type="ECO:0000313" key="2">
    <source>
        <dbReference type="EMBL" id="JAP14011.1"/>
    </source>
</evidence>
<protein>
    <submittedName>
        <fullName evidence="2">Putative ovule protein</fullName>
    </submittedName>
</protein>
<name>A0A0V0H3G9_SOLCH</name>
<accession>A0A0V0H3G9</accession>
<feature type="region of interest" description="Disordered" evidence="1">
    <location>
        <begin position="49"/>
        <end position="102"/>
    </location>
</feature>
<dbReference type="AlphaFoldDB" id="A0A0V0H3G9"/>
<proteinExistence type="predicted"/>
<dbReference type="EMBL" id="GEDG01027192">
    <property type="protein sequence ID" value="JAP14011.1"/>
    <property type="molecule type" value="Transcribed_RNA"/>
</dbReference>
<reference evidence="2" key="1">
    <citation type="submission" date="2015-12" db="EMBL/GenBank/DDBJ databases">
        <title>Gene expression during late stages of embryo sac development: a critical building block for successful pollen-pistil interactions.</title>
        <authorList>
            <person name="Liu Y."/>
            <person name="Joly V."/>
            <person name="Sabar M."/>
            <person name="Matton D.P."/>
        </authorList>
    </citation>
    <scope>NUCLEOTIDE SEQUENCE</scope>
</reference>
<evidence type="ECO:0000256" key="1">
    <source>
        <dbReference type="SAM" id="MobiDB-lite"/>
    </source>
</evidence>
<organism evidence="2">
    <name type="scientific">Solanum chacoense</name>
    <name type="common">Chaco potato</name>
    <dbReference type="NCBI Taxonomy" id="4108"/>
    <lineage>
        <taxon>Eukaryota</taxon>
        <taxon>Viridiplantae</taxon>
        <taxon>Streptophyta</taxon>
        <taxon>Embryophyta</taxon>
        <taxon>Tracheophyta</taxon>
        <taxon>Spermatophyta</taxon>
        <taxon>Magnoliopsida</taxon>
        <taxon>eudicotyledons</taxon>
        <taxon>Gunneridae</taxon>
        <taxon>Pentapetalae</taxon>
        <taxon>asterids</taxon>
        <taxon>lamiids</taxon>
        <taxon>Solanales</taxon>
        <taxon>Solanaceae</taxon>
        <taxon>Solanoideae</taxon>
        <taxon>Solaneae</taxon>
        <taxon>Solanum</taxon>
    </lineage>
</organism>